<evidence type="ECO:0000256" key="8">
    <source>
        <dbReference type="RuleBase" id="RU000417"/>
    </source>
</evidence>
<name>A0A7W6LFH4_9HYPH</name>
<protein>
    <recommendedName>
        <fullName evidence="8">Cytosine-specific methyltransferase</fullName>
        <ecNumber evidence="8">2.1.1.37</ecNumber>
    </recommendedName>
</protein>
<dbReference type="GO" id="GO:0032259">
    <property type="term" value="P:methylation"/>
    <property type="evidence" value="ECO:0007669"/>
    <property type="project" value="UniProtKB-KW"/>
</dbReference>
<dbReference type="InterPro" id="IPR050390">
    <property type="entry name" value="C5-Methyltransferase"/>
</dbReference>
<dbReference type="PROSITE" id="PS00094">
    <property type="entry name" value="C5_MTASE_1"/>
    <property type="match status" value="1"/>
</dbReference>
<accession>A0A7W6LFH4</accession>
<dbReference type="NCBIfam" id="TIGR00675">
    <property type="entry name" value="dcm"/>
    <property type="match status" value="1"/>
</dbReference>
<dbReference type="PANTHER" id="PTHR10629:SF52">
    <property type="entry name" value="DNA (CYTOSINE-5)-METHYLTRANSFERASE 1"/>
    <property type="match status" value="1"/>
</dbReference>
<evidence type="ECO:0000313" key="10">
    <source>
        <dbReference type="Proteomes" id="UP000519897"/>
    </source>
</evidence>
<dbReference type="InterPro" id="IPR001525">
    <property type="entry name" value="C5_MeTfrase"/>
</dbReference>
<evidence type="ECO:0000256" key="4">
    <source>
        <dbReference type="ARBA" id="ARBA00022747"/>
    </source>
</evidence>
<evidence type="ECO:0000256" key="7">
    <source>
        <dbReference type="RuleBase" id="RU000416"/>
    </source>
</evidence>
<comment type="similarity">
    <text evidence="6 7">Belongs to the class I-like SAM-binding methyltransferase superfamily. C5-methyltransferase family.</text>
</comment>
<evidence type="ECO:0000256" key="5">
    <source>
        <dbReference type="ARBA" id="ARBA00047422"/>
    </source>
</evidence>
<evidence type="ECO:0000256" key="3">
    <source>
        <dbReference type="ARBA" id="ARBA00022691"/>
    </source>
</evidence>
<dbReference type="GO" id="GO:0003886">
    <property type="term" value="F:DNA (cytosine-5-)-methyltransferase activity"/>
    <property type="evidence" value="ECO:0007669"/>
    <property type="project" value="UniProtKB-EC"/>
</dbReference>
<evidence type="ECO:0000256" key="6">
    <source>
        <dbReference type="PROSITE-ProRule" id="PRU01016"/>
    </source>
</evidence>
<comment type="caution">
    <text evidence="9">The sequence shown here is derived from an EMBL/GenBank/DDBJ whole genome shotgun (WGS) entry which is preliminary data.</text>
</comment>
<dbReference type="Proteomes" id="UP000519897">
    <property type="component" value="Unassembled WGS sequence"/>
</dbReference>
<evidence type="ECO:0000256" key="1">
    <source>
        <dbReference type="ARBA" id="ARBA00022603"/>
    </source>
</evidence>
<organism evidence="9 10">
    <name type="scientific">Rhizobium rhizoryzae</name>
    <dbReference type="NCBI Taxonomy" id="451876"/>
    <lineage>
        <taxon>Bacteria</taxon>
        <taxon>Pseudomonadati</taxon>
        <taxon>Pseudomonadota</taxon>
        <taxon>Alphaproteobacteria</taxon>
        <taxon>Hyphomicrobiales</taxon>
        <taxon>Rhizobiaceae</taxon>
        <taxon>Rhizobium/Agrobacterium group</taxon>
        <taxon>Rhizobium</taxon>
    </lineage>
</organism>
<dbReference type="EMBL" id="JACIEC010000001">
    <property type="protein sequence ID" value="MBB4143237.1"/>
    <property type="molecule type" value="Genomic_DNA"/>
</dbReference>
<keyword evidence="3 6" id="KW-0949">S-adenosyl-L-methionine</keyword>
<dbReference type="Gene3D" id="3.90.120.10">
    <property type="entry name" value="DNA Methylase, subunit A, domain 2"/>
    <property type="match status" value="1"/>
</dbReference>
<dbReference type="SUPFAM" id="SSF53335">
    <property type="entry name" value="S-adenosyl-L-methionine-dependent methyltransferases"/>
    <property type="match status" value="1"/>
</dbReference>
<dbReference type="GO" id="GO:0003677">
    <property type="term" value="F:DNA binding"/>
    <property type="evidence" value="ECO:0007669"/>
    <property type="project" value="TreeGrafter"/>
</dbReference>
<comment type="catalytic activity">
    <reaction evidence="5 8">
        <text>a 2'-deoxycytidine in DNA + S-adenosyl-L-methionine = a 5-methyl-2'-deoxycytidine in DNA + S-adenosyl-L-homocysteine + H(+)</text>
        <dbReference type="Rhea" id="RHEA:13681"/>
        <dbReference type="Rhea" id="RHEA-COMP:11369"/>
        <dbReference type="Rhea" id="RHEA-COMP:11370"/>
        <dbReference type="ChEBI" id="CHEBI:15378"/>
        <dbReference type="ChEBI" id="CHEBI:57856"/>
        <dbReference type="ChEBI" id="CHEBI:59789"/>
        <dbReference type="ChEBI" id="CHEBI:85452"/>
        <dbReference type="ChEBI" id="CHEBI:85454"/>
        <dbReference type="EC" id="2.1.1.37"/>
    </reaction>
</comment>
<gene>
    <name evidence="9" type="ORF">GGQ72_001736</name>
</gene>
<dbReference type="Pfam" id="PF00145">
    <property type="entry name" value="DNA_methylase"/>
    <property type="match status" value="1"/>
</dbReference>
<dbReference type="EC" id="2.1.1.37" evidence="8"/>
<dbReference type="GO" id="GO:0044027">
    <property type="term" value="P:negative regulation of gene expression via chromosomal CpG island methylation"/>
    <property type="evidence" value="ECO:0007669"/>
    <property type="project" value="TreeGrafter"/>
</dbReference>
<keyword evidence="1 6" id="KW-0489">Methyltransferase</keyword>
<dbReference type="InterPro" id="IPR029063">
    <property type="entry name" value="SAM-dependent_MTases_sf"/>
</dbReference>
<dbReference type="Gene3D" id="3.40.50.150">
    <property type="entry name" value="Vaccinia Virus protein VP39"/>
    <property type="match status" value="1"/>
</dbReference>
<dbReference type="GO" id="GO:0009307">
    <property type="term" value="P:DNA restriction-modification system"/>
    <property type="evidence" value="ECO:0007669"/>
    <property type="project" value="UniProtKB-KW"/>
</dbReference>
<reference evidence="9 10" key="1">
    <citation type="submission" date="2020-08" db="EMBL/GenBank/DDBJ databases">
        <title>Genomic Encyclopedia of Type Strains, Phase IV (KMG-IV): sequencing the most valuable type-strain genomes for metagenomic binning, comparative biology and taxonomic classification.</title>
        <authorList>
            <person name="Goeker M."/>
        </authorList>
    </citation>
    <scope>NUCLEOTIDE SEQUENCE [LARGE SCALE GENOMIC DNA]</scope>
    <source>
        <strain evidence="9 10">DSM 29514</strain>
    </source>
</reference>
<keyword evidence="2 6" id="KW-0808">Transferase</keyword>
<evidence type="ECO:0000256" key="2">
    <source>
        <dbReference type="ARBA" id="ARBA00022679"/>
    </source>
</evidence>
<proteinExistence type="inferred from homology"/>
<dbReference type="PRINTS" id="PR00105">
    <property type="entry name" value="C5METTRFRASE"/>
</dbReference>
<sequence>MRVVELFCGAGGMSLGLKKAGLRVVGAFDVMPDAVATYRANVGDHVHEVDLTDVLSIIPRIRELGPDLITGGPPCQDYSIAGRREEGLNARLTLAFALTIVSVRPQWFLMENVVQAAGSQNWAEAKAILKAAGYGISESRLNFAHYGVAQARRRLIVVGRLGERDNFINSALVKAATATPMPLRSALSPQTGLPWSHELAKLISGKHVYTRPLRAGRAVRTIDEPYSTLTRTSGEKPSALFRERYQPHERDSAPLDQASVMNLRFLTRVQGFPANWKWVSNNQRRIMVMLANAVPPPAATIIGNVIYSRHLGFTSPEVEGTFRQWLVRGGRRSRATSYNIISNLRRARNFLGGRTFADPALELATLEATPDFANLATGTRSDLRQALLHYVDYLEDRHRRRGGSGSLAIRPVVLQRPPRFDLAASMAGVKVGKSLTSP</sequence>
<keyword evidence="4" id="KW-0680">Restriction system</keyword>
<evidence type="ECO:0000313" key="9">
    <source>
        <dbReference type="EMBL" id="MBB4143237.1"/>
    </source>
</evidence>
<dbReference type="PROSITE" id="PS51679">
    <property type="entry name" value="SAM_MT_C5"/>
    <property type="match status" value="1"/>
</dbReference>
<dbReference type="AlphaFoldDB" id="A0A7W6LFH4"/>
<dbReference type="PANTHER" id="PTHR10629">
    <property type="entry name" value="CYTOSINE-SPECIFIC METHYLTRANSFERASE"/>
    <property type="match status" value="1"/>
</dbReference>
<feature type="active site" evidence="6">
    <location>
        <position position="75"/>
    </location>
</feature>
<keyword evidence="10" id="KW-1185">Reference proteome</keyword>
<dbReference type="RefSeq" id="WP_165132928.1">
    <property type="nucleotide sequence ID" value="NZ_CP049250.1"/>
</dbReference>
<dbReference type="InterPro" id="IPR018117">
    <property type="entry name" value="C5_DNA_meth_AS"/>
</dbReference>